<proteinExistence type="predicted"/>
<sequence length="93" mass="10370">MKYGEIENTISITLIAMRLAHTAYLLQRFCCNNYHGYPEPELLHCSQNNTAVFHPFPVCSPSNAALTNPDSSQPTKFTIIVDHTGESKLAESE</sequence>
<keyword evidence="1" id="KW-1185">Reference proteome</keyword>
<organism evidence="1 2">
    <name type="scientific">Heterorhabditis bacteriophora</name>
    <name type="common">Entomopathogenic nematode worm</name>
    <dbReference type="NCBI Taxonomy" id="37862"/>
    <lineage>
        <taxon>Eukaryota</taxon>
        <taxon>Metazoa</taxon>
        <taxon>Ecdysozoa</taxon>
        <taxon>Nematoda</taxon>
        <taxon>Chromadorea</taxon>
        <taxon>Rhabditida</taxon>
        <taxon>Rhabditina</taxon>
        <taxon>Rhabditomorpha</taxon>
        <taxon>Strongyloidea</taxon>
        <taxon>Heterorhabditidae</taxon>
        <taxon>Heterorhabditis</taxon>
    </lineage>
</organism>
<evidence type="ECO:0000313" key="2">
    <source>
        <dbReference type="WBParaSite" id="Hba_17579"/>
    </source>
</evidence>
<reference evidence="2" key="1">
    <citation type="submission" date="2016-11" db="UniProtKB">
        <authorList>
            <consortium name="WormBaseParasite"/>
        </authorList>
    </citation>
    <scope>IDENTIFICATION</scope>
</reference>
<dbReference type="Proteomes" id="UP000095283">
    <property type="component" value="Unplaced"/>
</dbReference>
<dbReference type="AlphaFoldDB" id="A0A1I7XIK3"/>
<protein>
    <submittedName>
        <fullName evidence="2">Uncharacterized protein</fullName>
    </submittedName>
</protein>
<accession>A0A1I7XIK3</accession>
<dbReference type="WBParaSite" id="Hba_17579">
    <property type="protein sequence ID" value="Hba_17579"/>
    <property type="gene ID" value="Hba_17579"/>
</dbReference>
<name>A0A1I7XIK3_HETBA</name>
<evidence type="ECO:0000313" key="1">
    <source>
        <dbReference type="Proteomes" id="UP000095283"/>
    </source>
</evidence>